<organism evidence="2 3">
    <name type="scientific">Aaosphaeria arxii CBS 175.79</name>
    <dbReference type="NCBI Taxonomy" id="1450172"/>
    <lineage>
        <taxon>Eukaryota</taxon>
        <taxon>Fungi</taxon>
        <taxon>Dikarya</taxon>
        <taxon>Ascomycota</taxon>
        <taxon>Pezizomycotina</taxon>
        <taxon>Dothideomycetes</taxon>
        <taxon>Pleosporomycetidae</taxon>
        <taxon>Pleosporales</taxon>
        <taxon>Pleosporales incertae sedis</taxon>
        <taxon>Aaosphaeria</taxon>
    </lineage>
</organism>
<dbReference type="PANTHER" id="PTHR43415:SF3">
    <property type="entry name" value="GNAT-FAMILY ACETYLTRANSFERASE"/>
    <property type="match status" value="1"/>
</dbReference>
<keyword evidence="2" id="KW-0808">Transferase</keyword>
<dbReference type="InterPro" id="IPR016181">
    <property type="entry name" value="Acyl_CoA_acyltransferase"/>
</dbReference>
<gene>
    <name evidence="2" type="ORF">BU24DRAFT_419695</name>
</gene>
<dbReference type="AlphaFoldDB" id="A0A6A5Y6D4"/>
<keyword evidence="2" id="KW-0012">Acyltransferase</keyword>
<dbReference type="CDD" id="cd04301">
    <property type="entry name" value="NAT_SF"/>
    <property type="match status" value="1"/>
</dbReference>
<evidence type="ECO:0000313" key="3">
    <source>
        <dbReference type="Proteomes" id="UP000799778"/>
    </source>
</evidence>
<accession>A0A6A5Y6D4</accession>
<evidence type="ECO:0000313" key="2">
    <source>
        <dbReference type="EMBL" id="KAF2020124.1"/>
    </source>
</evidence>
<dbReference type="EMBL" id="ML978067">
    <property type="protein sequence ID" value="KAF2020124.1"/>
    <property type="molecule type" value="Genomic_DNA"/>
</dbReference>
<name>A0A6A5Y6D4_9PLEO</name>
<dbReference type="Gene3D" id="3.40.630.30">
    <property type="match status" value="1"/>
</dbReference>
<dbReference type="InterPro" id="IPR000182">
    <property type="entry name" value="GNAT_dom"/>
</dbReference>
<dbReference type="PROSITE" id="PS51186">
    <property type="entry name" value="GNAT"/>
    <property type="match status" value="1"/>
</dbReference>
<proteinExistence type="predicted"/>
<evidence type="ECO:0000259" key="1">
    <source>
        <dbReference type="PROSITE" id="PS51186"/>
    </source>
</evidence>
<reference evidence="2" key="1">
    <citation type="journal article" date="2020" name="Stud. Mycol.">
        <title>101 Dothideomycetes genomes: a test case for predicting lifestyles and emergence of pathogens.</title>
        <authorList>
            <person name="Haridas S."/>
            <person name="Albert R."/>
            <person name="Binder M."/>
            <person name="Bloem J."/>
            <person name="Labutti K."/>
            <person name="Salamov A."/>
            <person name="Andreopoulos B."/>
            <person name="Baker S."/>
            <person name="Barry K."/>
            <person name="Bills G."/>
            <person name="Bluhm B."/>
            <person name="Cannon C."/>
            <person name="Castanera R."/>
            <person name="Culley D."/>
            <person name="Daum C."/>
            <person name="Ezra D."/>
            <person name="Gonzalez J."/>
            <person name="Henrissat B."/>
            <person name="Kuo A."/>
            <person name="Liang C."/>
            <person name="Lipzen A."/>
            <person name="Lutzoni F."/>
            <person name="Magnuson J."/>
            <person name="Mondo S."/>
            <person name="Nolan M."/>
            <person name="Ohm R."/>
            <person name="Pangilinan J."/>
            <person name="Park H.-J."/>
            <person name="Ramirez L."/>
            <person name="Alfaro M."/>
            <person name="Sun H."/>
            <person name="Tritt A."/>
            <person name="Yoshinaga Y."/>
            <person name="Zwiers L.-H."/>
            <person name="Turgeon B."/>
            <person name="Goodwin S."/>
            <person name="Spatafora J."/>
            <person name="Crous P."/>
            <person name="Grigoriev I."/>
        </authorList>
    </citation>
    <scope>NUCLEOTIDE SEQUENCE</scope>
    <source>
        <strain evidence="2">CBS 175.79</strain>
    </source>
</reference>
<dbReference type="Pfam" id="PF13302">
    <property type="entry name" value="Acetyltransf_3"/>
    <property type="match status" value="1"/>
</dbReference>
<protein>
    <submittedName>
        <fullName evidence="2">Acyl-CoA N-acyltransferase</fullName>
    </submittedName>
</protein>
<dbReference type="RefSeq" id="XP_033388463.1">
    <property type="nucleotide sequence ID" value="XM_033527281.1"/>
</dbReference>
<dbReference type="GO" id="GO:0016747">
    <property type="term" value="F:acyltransferase activity, transferring groups other than amino-acyl groups"/>
    <property type="evidence" value="ECO:0007669"/>
    <property type="project" value="InterPro"/>
</dbReference>
<dbReference type="SUPFAM" id="SSF55729">
    <property type="entry name" value="Acyl-CoA N-acyltransferases (Nat)"/>
    <property type="match status" value="1"/>
</dbReference>
<dbReference type="OrthoDB" id="64477at2759"/>
<dbReference type="Proteomes" id="UP000799778">
    <property type="component" value="Unassembled WGS sequence"/>
</dbReference>
<sequence>MATNYEARDPFRSERLVFRAVQTPQDDELFRAINDDRIGYQNSNASNNRLPGSADAAKFQKQVAEDCLMGAVICLASPDSTLVHDGTPIGQINLKALPPGMQHHRFSEIAIDVLPDYQGKGYGGEAIRWALDFAFRRAGLHRVKIRAFGWNTGAVRLYEKIGFKHEGRQREELWHDGSWWDGIDMGILESEWRELRAQGH</sequence>
<feature type="domain" description="N-acetyltransferase" evidence="1">
    <location>
        <begin position="16"/>
        <end position="186"/>
    </location>
</feature>
<dbReference type="GeneID" id="54284678"/>
<keyword evidence="3" id="KW-1185">Reference proteome</keyword>
<dbReference type="PANTHER" id="PTHR43415">
    <property type="entry name" value="SPERMIDINE N(1)-ACETYLTRANSFERASE"/>
    <property type="match status" value="1"/>
</dbReference>